<evidence type="ECO:0000313" key="2">
    <source>
        <dbReference type="Proteomes" id="UP000320773"/>
    </source>
</evidence>
<sequence length="59" mass="6964">MENDGLEFTIIRGIIDNSQRKLILKQEFIQFESNDRVSNPYTTFKSNEILEFRNGLLLN</sequence>
<accession>A0A543G6R7</accession>
<dbReference type="EMBL" id="VFPJ01000001">
    <property type="protein sequence ID" value="TQM41772.1"/>
    <property type="molecule type" value="Genomic_DNA"/>
</dbReference>
<dbReference type="AlphaFoldDB" id="A0A543G6R7"/>
<gene>
    <name evidence="1" type="ORF">BC670_2774</name>
</gene>
<protein>
    <submittedName>
        <fullName evidence="1">Uncharacterized protein</fullName>
    </submittedName>
</protein>
<reference evidence="1 2" key="1">
    <citation type="submission" date="2019-06" db="EMBL/GenBank/DDBJ databases">
        <title>Genomic Encyclopedia of Archaeal and Bacterial Type Strains, Phase II (KMG-II): from individual species to whole genera.</title>
        <authorList>
            <person name="Goeker M."/>
        </authorList>
    </citation>
    <scope>NUCLEOTIDE SEQUENCE [LARGE SCALE GENOMIC DNA]</scope>
    <source>
        <strain evidence="1 2">DSM 24789</strain>
    </source>
</reference>
<organism evidence="1 2">
    <name type="scientific">Flavobacterium branchiophilum</name>
    <dbReference type="NCBI Taxonomy" id="55197"/>
    <lineage>
        <taxon>Bacteria</taxon>
        <taxon>Pseudomonadati</taxon>
        <taxon>Bacteroidota</taxon>
        <taxon>Flavobacteriia</taxon>
        <taxon>Flavobacteriales</taxon>
        <taxon>Flavobacteriaceae</taxon>
        <taxon>Flavobacterium</taxon>
    </lineage>
</organism>
<dbReference type="Proteomes" id="UP000320773">
    <property type="component" value="Unassembled WGS sequence"/>
</dbReference>
<evidence type="ECO:0000313" key="1">
    <source>
        <dbReference type="EMBL" id="TQM41772.1"/>
    </source>
</evidence>
<comment type="caution">
    <text evidence="1">The sequence shown here is derived from an EMBL/GenBank/DDBJ whole genome shotgun (WGS) entry which is preliminary data.</text>
</comment>
<name>A0A543G6R7_9FLAO</name>
<proteinExistence type="predicted"/>